<dbReference type="InterPro" id="IPR022414">
    <property type="entry name" value="ATP-guanido_PTrfase_cat"/>
</dbReference>
<dbReference type="InterPro" id="IPR000749">
    <property type="entry name" value="ATP-guanido_PTrfase"/>
</dbReference>
<dbReference type="PANTHER" id="PTHR11547">
    <property type="entry name" value="ARGININE OR CREATINE KINASE"/>
    <property type="match status" value="1"/>
</dbReference>
<keyword evidence="8" id="KW-1185">Reference proteome</keyword>
<comment type="caution">
    <text evidence="5">Lacks conserved residue(s) required for the propagation of feature annotation.</text>
</comment>
<dbReference type="GO" id="GO:0005524">
    <property type="term" value="F:ATP binding"/>
    <property type="evidence" value="ECO:0007669"/>
    <property type="project" value="UniProtKB-UniRule"/>
</dbReference>
<keyword evidence="1 5" id="KW-0808">Transferase</keyword>
<evidence type="ECO:0000256" key="4">
    <source>
        <dbReference type="ARBA" id="ARBA00022840"/>
    </source>
</evidence>
<dbReference type="InterPro" id="IPR023660">
    <property type="entry name" value="Arg_Kinase"/>
</dbReference>
<dbReference type="PANTHER" id="PTHR11547:SF38">
    <property type="entry name" value="ARGININE KINASE 1-RELATED"/>
    <property type="match status" value="1"/>
</dbReference>
<feature type="binding site" evidence="5">
    <location>
        <begin position="176"/>
        <end position="180"/>
    </location>
    <ligand>
        <name>ATP</name>
        <dbReference type="ChEBI" id="CHEBI:30616"/>
    </ligand>
</feature>
<evidence type="ECO:0000256" key="1">
    <source>
        <dbReference type="ARBA" id="ARBA00022679"/>
    </source>
</evidence>
<gene>
    <name evidence="7" type="ORF">AB840_04300</name>
</gene>
<dbReference type="Proteomes" id="UP000036503">
    <property type="component" value="Unassembled WGS sequence"/>
</dbReference>
<evidence type="ECO:0000256" key="5">
    <source>
        <dbReference type="PROSITE-ProRule" id="PRU00843"/>
    </source>
</evidence>
<dbReference type="Pfam" id="PF00217">
    <property type="entry name" value="ATP-gua_Ptrans"/>
    <property type="match status" value="1"/>
</dbReference>
<dbReference type="EMBL" id="LEKT01000009">
    <property type="protein sequence ID" value="KMO87108.1"/>
    <property type="molecule type" value="Genomic_DNA"/>
</dbReference>
<dbReference type="STRING" id="39029.BSR42_10740"/>
<dbReference type="FunCoup" id="A0A0J6WY01">
    <property type="interactions" value="19"/>
</dbReference>
<feature type="binding site" evidence="5">
    <location>
        <position position="91"/>
    </location>
    <ligand>
        <name>ATP</name>
        <dbReference type="ChEBI" id="CHEBI:30616"/>
    </ligand>
</feature>
<evidence type="ECO:0000256" key="3">
    <source>
        <dbReference type="ARBA" id="ARBA00022777"/>
    </source>
</evidence>
<dbReference type="SUPFAM" id="SSF55931">
    <property type="entry name" value="Glutamine synthetase/guanido kinase"/>
    <property type="match status" value="1"/>
</dbReference>
<organism evidence="7 8">
    <name type="scientific">Megasphaera cerevisiae DSM 20462</name>
    <dbReference type="NCBI Taxonomy" id="1122219"/>
    <lineage>
        <taxon>Bacteria</taxon>
        <taxon>Bacillati</taxon>
        <taxon>Bacillota</taxon>
        <taxon>Negativicutes</taxon>
        <taxon>Veillonellales</taxon>
        <taxon>Veillonellaceae</taxon>
        <taxon>Megasphaera</taxon>
    </lineage>
</organism>
<dbReference type="GO" id="GO:0005615">
    <property type="term" value="C:extracellular space"/>
    <property type="evidence" value="ECO:0007669"/>
    <property type="project" value="TreeGrafter"/>
</dbReference>
<keyword evidence="2 5" id="KW-0547">Nucleotide-binding</keyword>
<evidence type="ECO:0000313" key="7">
    <source>
        <dbReference type="EMBL" id="KMO87108.1"/>
    </source>
</evidence>
<evidence type="ECO:0000259" key="6">
    <source>
        <dbReference type="PROSITE" id="PS51510"/>
    </source>
</evidence>
<protein>
    <submittedName>
        <fullName evidence="7">ATP:guanido phosphotransferase</fullName>
    </submittedName>
</protein>
<feature type="binding site" evidence="5">
    <location>
        <begin position="26"/>
        <end position="30"/>
    </location>
    <ligand>
        <name>ATP</name>
        <dbReference type="ChEBI" id="CHEBI:30616"/>
    </ligand>
</feature>
<comment type="caution">
    <text evidence="7">The sequence shown here is derived from an EMBL/GenBank/DDBJ whole genome shotgun (WGS) entry which is preliminary data.</text>
</comment>
<reference evidence="7 8" key="1">
    <citation type="submission" date="2015-06" db="EMBL/GenBank/DDBJ databases">
        <title>Draft genome sequence of beer spoilage bacterium Megasphaera cerevisiae type strain 20462.</title>
        <authorList>
            <person name="Kutumbaka K."/>
            <person name="Pasmowitz J."/>
            <person name="Mategko J."/>
            <person name="Reyes D."/>
            <person name="Friedrich A."/>
            <person name="Han S."/>
            <person name="Martens-Habbena W."/>
            <person name="Neal-McKinney J."/>
            <person name="Janagama H.K."/>
            <person name="Nadala C."/>
            <person name="Samadpour M."/>
        </authorList>
    </citation>
    <scope>NUCLEOTIDE SEQUENCE [LARGE SCALE GENOMIC DNA]</scope>
    <source>
        <strain evidence="7 8">DSM 20462</strain>
    </source>
</reference>
<dbReference type="InParanoid" id="A0A0J6WY01"/>
<dbReference type="Gene3D" id="3.30.590.10">
    <property type="entry name" value="Glutamine synthetase/guanido kinase, catalytic domain"/>
    <property type="match status" value="1"/>
</dbReference>
<dbReference type="AlphaFoldDB" id="A0A0J6WY01"/>
<proteinExistence type="inferred from homology"/>
<feature type="binding site" evidence="5">
    <location>
        <begin position="207"/>
        <end position="212"/>
    </location>
    <ligand>
        <name>ATP</name>
        <dbReference type="ChEBI" id="CHEBI:30616"/>
    </ligand>
</feature>
<dbReference type="GO" id="GO:0004111">
    <property type="term" value="F:creatine kinase activity"/>
    <property type="evidence" value="ECO:0007669"/>
    <property type="project" value="InterPro"/>
</dbReference>
<dbReference type="CDD" id="cd07930">
    <property type="entry name" value="bacterial_phosphagen_kinase"/>
    <property type="match status" value="1"/>
</dbReference>
<feature type="domain" description="Phosphagen kinase C-terminal" evidence="6">
    <location>
        <begin position="23"/>
        <end position="254"/>
    </location>
</feature>
<keyword evidence="4 5" id="KW-0067">ATP-binding</keyword>
<accession>A0A0J6WY01</accession>
<evidence type="ECO:0000256" key="2">
    <source>
        <dbReference type="ARBA" id="ARBA00022741"/>
    </source>
</evidence>
<evidence type="ECO:0000313" key="8">
    <source>
        <dbReference type="Proteomes" id="UP000036503"/>
    </source>
</evidence>
<dbReference type="PROSITE" id="PS51510">
    <property type="entry name" value="PHOSPHAGEN_KINASE_C"/>
    <property type="match status" value="1"/>
</dbReference>
<dbReference type="GO" id="GO:0046314">
    <property type="term" value="P:phosphocreatine biosynthetic process"/>
    <property type="evidence" value="ECO:0007669"/>
    <property type="project" value="InterPro"/>
</dbReference>
<sequence length="356" mass="39464">MTVEFVSSPLLPWQNGSGDFADIVIDSRIRAVRNLKKYIFPDKASDTELAAVLDEGKRSMPGLNTMGTGRYEYIDIAALDPLERELLASRHFSSAAHIAKPEQRGLLLREDGAAAVMINEEDHFCIQTAAAGLNLQKVWEEASQIDDTLESRLNFAFRDDFGYLTASPSMTGTGCIAGVTIHVPALILMKRFNRIVQGITKFGFAVGGIHGERNDLSGNVFQITNQITLGVSESDILEQLRKIVTQIVQEERNCRDVLWNHNSHALKDKCQRSYGMLANAWLMSRQEALSRVSDLRFGIDLGIIAEAPLAYEALMTAAEPAFLQAKVKKELPEEELERQRAKAIQNVLSAYAVPVT</sequence>
<keyword evidence="3 5" id="KW-0418">Kinase</keyword>
<comment type="similarity">
    <text evidence="5">Belongs to the ATP:guanido phosphotransferase family.</text>
</comment>
<name>A0A0J6WY01_9FIRM</name>
<dbReference type="OrthoDB" id="9791353at2"/>
<dbReference type="PATRIC" id="fig|1122219.3.peg.3292"/>
<dbReference type="InterPro" id="IPR014746">
    <property type="entry name" value="Gln_synth/guanido_kin_cat_dom"/>
</dbReference>